<dbReference type="AlphaFoldDB" id="A0A5P0JEP9"/>
<comment type="caution">
    <text evidence="1">The sequence shown here is derived from an EMBL/GenBank/DDBJ whole genome shotgun (WGS) entry which is preliminary data.</text>
</comment>
<organism evidence="1 2">
    <name type="scientific">Escherichia coli</name>
    <dbReference type="NCBI Taxonomy" id="562"/>
    <lineage>
        <taxon>Bacteria</taxon>
        <taxon>Pseudomonadati</taxon>
        <taxon>Pseudomonadota</taxon>
        <taxon>Gammaproteobacteria</taxon>
        <taxon>Enterobacterales</taxon>
        <taxon>Enterobacteriaceae</taxon>
        <taxon>Escherichia</taxon>
    </lineage>
</organism>
<proteinExistence type="predicted"/>
<evidence type="ECO:0000313" key="1">
    <source>
        <dbReference type="EMBL" id="MQK27034.1"/>
    </source>
</evidence>
<protein>
    <submittedName>
        <fullName evidence="1">Uncharacterized protein</fullName>
    </submittedName>
</protein>
<dbReference type="EMBL" id="RYCF01000137">
    <property type="protein sequence ID" value="MQK27034.1"/>
    <property type="molecule type" value="Genomic_DNA"/>
</dbReference>
<sequence>MQTATNSSVKFQPWVGDHYHSSRYGVRVMVLGESHYGEPEDYAPDFTQHVINEHAFQPGLRFFTIATNLLRGTTDEPTAEERREAWQHVAFYNYVQEFVGDAGRIRPTRAMWRDAATVLEEVVAELRPDVILVLGYQMWDHLPELPVTWACVKHPCGGMSYDEAIPEFNRAIAEALSLAG</sequence>
<dbReference type="RefSeq" id="WP_039021303.1">
    <property type="nucleotide sequence ID" value="NZ_AP027596.1"/>
</dbReference>
<dbReference type="Proteomes" id="UP000359125">
    <property type="component" value="Unassembled WGS sequence"/>
</dbReference>
<reference evidence="1 2" key="1">
    <citation type="journal article" date="2019" name="Environ. Health Perspect.">
        <title>Inter-host Transmission of Carbapenemase-Producing Escherichia coli among Humans and Backyard Animals.</title>
        <authorList>
            <person name="Li J."/>
            <person name="Bi Z."/>
            <person name="Ma S."/>
            <person name="Chen B."/>
            <person name="Cai C."/>
            <person name="He J."/>
            <person name="Schwarz S."/>
            <person name="Sun C."/>
            <person name="Zhou Y."/>
            <person name="Yin J."/>
            <person name="Hulth A."/>
            <person name="Wang Y."/>
            <person name="Shen Z."/>
            <person name="Wang S."/>
            <person name="Wu C."/>
            <person name="Nilsson L.E."/>
            <person name="Walsh T.R."/>
            <person name="Borjesson S."/>
            <person name="Shen J."/>
            <person name="Sun Q."/>
            <person name="Wang Y."/>
        </authorList>
    </citation>
    <scope>NUCLEOTIDE SEQUENCE [LARGE SCALE GENOMIC DNA]</scope>
    <source>
        <strain evidence="1 2">A016f</strain>
    </source>
</reference>
<evidence type="ECO:0000313" key="2">
    <source>
        <dbReference type="Proteomes" id="UP000359125"/>
    </source>
</evidence>
<gene>
    <name evidence="1" type="ORF">EIZ93_22715</name>
</gene>
<name>A0A5P0JEP9_ECOLX</name>
<accession>A0A5P0JEP9</accession>